<evidence type="ECO:0000313" key="3">
    <source>
        <dbReference type="Proteomes" id="UP000217790"/>
    </source>
</evidence>
<evidence type="ECO:0000313" key="2">
    <source>
        <dbReference type="EMBL" id="PBK87954.1"/>
    </source>
</evidence>
<dbReference type="AlphaFoldDB" id="A0A2H3D2H7"/>
<accession>A0A2H3D2H7</accession>
<proteinExistence type="predicted"/>
<dbReference type="EMBL" id="KZ293675">
    <property type="protein sequence ID" value="PBK87954.1"/>
    <property type="molecule type" value="Genomic_DNA"/>
</dbReference>
<dbReference type="Proteomes" id="UP000217790">
    <property type="component" value="Unassembled WGS sequence"/>
</dbReference>
<name>A0A2H3D2H7_ARMGA</name>
<gene>
    <name evidence="2" type="ORF">ARMGADRAFT_1034253</name>
</gene>
<reference evidence="3" key="1">
    <citation type="journal article" date="2017" name="Nat. Ecol. Evol.">
        <title>Genome expansion and lineage-specific genetic innovations in the forest pathogenic fungi Armillaria.</title>
        <authorList>
            <person name="Sipos G."/>
            <person name="Prasanna A.N."/>
            <person name="Walter M.C."/>
            <person name="O'Connor E."/>
            <person name="Balint B."/>
            <person name="Krizsan K."/>
            <person name="Kiss B."/>
            <person name="Hess J."/>
            <person name="Varga T."/>
            <person name="Slot J."/>
            <person name="Riley R."/>
            <person name="Boka B."/>
            <person name="Rigling D."/>
            <person name="Barry K."/>
            <person name="Lee J."/>
            <person name="Mihaltcheva S."/>
            <person name="LaButti K."/>
            <person name="Lipzen A."/>
            <person name="Waldron R."/>
            <person name="Moloney N.M."/>
            <person name="Sperisen C."/>
            <person name="Kredics L."/>
            <person name="Vagvoelgyi C."/>
            <person name="Patrignani A."/>
            <person name="Fitzpatrick D."/>
            <person name="Nagy I."/>
            <person name="Doyle S."/>
            <person name="Anderson J.B."/>
            <person name="Grigoriev I.V."/>
            <person name="Gueldener U."/>
            <person name="Muensterkoetter M."/>
            <person name="Nagy L.G."/>
        </authorList>
    </citation>
    <scope>NUCLEOTIDE SEQUENCE [LARGE SCALE GENOMIC DNA]</scope>
    <source>
        <strain evidence="3">Ar21-2</strain>
    </source>
</reference>
<dbReference type="InParanoid" id="A0A2H3D2H7"/>
<evidence type="ECO:0000256" key="1">
    <source>
        <dbReference type="SAM" id="MobiDB-lite"/>
    </source>
</evidence>
<feature type="region of interest" description="Disordered" evidence="1">
    <location>
        <begin position="1"/>
        <end position="20"/>
    </location>
</feature>
<dbReference type="OrthoDB" id="3043907at2759"/>
<organism evidence="2 3">
    <name type="scientific">Armillaria gallica</name>
    <name type="common">Bulbous honey fungus</name>
    <name type="synonym">Armillaria bulbosa</name>
    <dbReference type="NCBI Taxonomy" id="47427"/>
    <lineage>
        <taxon>Eukaryota</taxon>
        <taxon>Fungi</taxon>
        <taxon>Dikarya</taxon>
        <taxon>Basidiomycota</taxon>
        <taxon>Agaricomycotina</taxon>
        <taxon>Agaricomycetes</taxon>
        <taxon>Agaricomycetidae</taxon>
        <taxon>Agaricales</taxon>
        <taxon>Marasmiineae</taxon>
        <taxon>Physalacriaceae</taxon>
        <taxon>Armillaria</taxon>
    </lineage>
</organism>
<protein>
    <submittedName>
        <fullName evidence="2">Uncharacterized protein</fullName>
    </submittedName>
</protein>
<sequence>MSGGREIQPKSIPMDGMTHGPPIRPWNVDVPVFRGVQPFQLPEYTKLMMEYDELSEGDFVIVAFTVAAYKSKKKFNLASLNLQFVIHVSEFSLDDTVEGPEPLPAYLVDETPLGVDKTAVMEVPVEELVFDSEVMVPGSEGMAMI</sequence>
<keyword evidence="3" id="KW-1185">Reference proteome</keyword>